<evidence type="ECO:0008006" key="4">
    <source>
        <dbReference type="Google" id="ProtNLM"/>
    </source>
</evidence>
<feature type="chain" id="PRO_5015653281" description="Malate dehydrogenase" evidence="1">
    <location>
        <begin position="19"/>
        <end position="223"/>
    </location>
</feature>
<reference evidence="2 3" key="1">
    <citation type="journal article" date="2018" name="New Phytol.">
        <title>Comparative genomics and transcriptomics depict ericoid mycorrhizal fungi as versatile saprotrophs and plant mutualists.</title>
        <authorList>
            <person name="Martino E."/>
            <person name="Morin E."/>
            <person name="Grelet G.A."/>
            <person name="Kuo A."/>
            <person name="Kohler A."/>
            <person name="Daghino S."/>
            <person name="Barry K.W."/>
            <person name="Cichocki N."/>
            <person name="Clum A."/>
            <person name="Dockter R.B."/>
            <person name="Hainaut M."/>
            <person name="Kuo R.C."/>
            <person name="LaButti K."/>
            <person name="Lindahl B.D."/>
            <person name="Lindquist E.A."/>
            <person name="Lipzen A."/>
            <person name="Khouja H.R."/>
            <person name="Magnuson J."/>
            <person name="Murat C."/>
            <person name="Ohm R.A."/>
            <person name="Singer S.W."/>
            <person name="Spatafora J.W."/>
            <person name="Wang M."/>
            <person name="Veneault-Fourrey C."/>
            <person name="Henrissat B."/>
            <person name="Grigoriev I.V."/>
            <person name="Martin F.M."/>
            <person name="Perotto S."/>
        </authorList>
    </citation>
    <scope>NUCLEOTIDE SEQUENCE [LARGE SCALE GENOMIC DNA]</scope>
    <source>
        <strain evidence="2 3">ATCC 22711</strain>
    </source>
</reference>
<dbReference type="InParanoid" id="A0A2T3BDJ5"/>
<proteinExistence type="predicted"/>
<dbReference type="RefSeq" id="XP_024724967.1">
    <property type="nucleotide sequence ID" value="XM_024864978.1"/>
</dbReference>
<protein>
    <recommendedName>
        <fullName evidence="4">Malate dehydrogenase</fullName>
    </recommendedName>
</protein>
<dbReference type="Proteomes" id="UP000241818">
    <property type="component" value="Unassembled WGS sequence"/>
</dbReference>
<dbReference type="PANTHER" id="PTHR35567">
    <property type="entry name" value="MALATE DEHYDROGENASE (AFU_ORTHOLOGUE AFUA_2G13800)"/>
    <property type="match status" value="1"/>
</dbReference>
<evidence type="ECO:0000313" key="2">
    <source>
        <dbReference type="EMBL" id="PSS27442.1"/>
    </source>
</evidence>
<keyword evidence="1" id="KW-0732">Signal</keyword>
<feature type="signal peptide" evidence="1">
    <location>
        <begin position="1"/>
        <end position="18"/>
    </location>
</feature>
<evidence type="ECO:0000313" key="3">
    <source>
        <dbReference type="Proteomes" id="UP000241818"/>
    </source>
</evidence>
<keyword evidence="3" id="KW-1185">Reference proteome</keyword>
<evidence type="ECO:0000256" key="1">
    <source>
        <dbReference type="SAM" id="SignalP"/>
    </source>
</evidence>
<name>A0A2T3BDJ5_AMORE</name>
<sequence>MTRDFAVLLLSITQLSSANPLPGHLKFAPAKFSPTLPSTGGPTSLPSTNLTLQYIALGRGIQNYTCASLCSAPVALGAVATLYDATTLAKTNEALLNTMPGKAVMIPPSRDGYDLPPPANNLRVLGHHYFAADSTPTFNLTAVNKILFGKKNGDIPAPVGAPKGPSGNGAVDWLSLVEKPDYSESVGLGQVYRVETAGGNPPAACSSTGVVSVQYAAEYWFYA</sequence>
<dbReference type="InterPro" id="IPR021851">
    <property type="entry name" value="DUF3455"/>
</dbReference>
<dbReference type="OrthoDB" id="1859733at2759"/>
<dbReference type="GeneID" id="36573059"/>
<dbReference type="EMBL" id="KZ679006">
    <property type="protein sequence ID" value="PSS27442.1"/>
    <property type="molecule type" value="Genomic_DNA"/>
</dbReference>
<gene>
    <name evidence="2" type="ORF">M430DRAFT_23890</name>
</gene>
<dbReference type="AlphaFoldDB" id="A0A2T3BDJ5"/>
<dbReference type="PANTHER" id="PTHR35567:SF3">
    <property type="entry name" value="MALATE DEHYDROGENASE"/>
    <property type="match status" value="1"/>
</dbReference>
<accession>A0A2T3BDJ5</accession>
<dbReference type="Pfam" id="PF11937">
    <property type="entry name" value="DUF3455"/>
    <property type="match status" value="1"/>
</dbReference>
<organism evidence="2 3">
    <name type="scientific">Amorphotheca resinae ATCC 22711</name>
    <dbReference type="NCBI Taxonomy" id="857342"/>
    <lineage>
        <taxon>Eukaryota</taxon>
        <taxon>Fungi</taxon>
        <taxon>Dikarya</taxon>
        <taxon>Ascomycota</taxon>
        <taxon>Pezizomycotina</taxon>
        <taxon>Leotiomycetes</taxon>
        <taxon>Helotiales</taxon>
        <taxon>Amorphothecaceae</taxon>
        <taxon>Amorphotheca</taxon>
    </lineage>
</organism>